<dbReference type="Gene3D" id="3.40.630.30">
    <property type="match status" value="1"/>
</dbReference>
<accession>A0A1Y2G008</accession>
<gene>
    <name evidence="8" type="ORF">BCR35DRAFT_289094</name>
</gene>
<evidence type="ECO:0000256" key="5">
    <source>
        <dbReference type="ARBA" id="ARBA00023315"/>
    </source>
</evidence>
<feature type="compositionally biased region" description="Low complexity" evidence="6">
    <location>
        <begin position="296"/>
        <end position="308"/>
    </location>
</feature>
<dbReference type="GO" id="GO:0005085">
    <property type="term" value="F:guanyl-nucleotide exchange factor activity"/>
    <property type="evidence" value="ECO:0007669"/>
    <property type="project" value="UniProtKB-KW"/>
</dbReference>
<keyword evidence="3" id="KW-0808">Transferase</keyword>
<evidence type="ECO:0000256" key="4">
    <source>
        <dbReference type="ARBA" id="ARBA00022927"/>
    </source>
</evidence>
<dbReference type="GO" id="GO:0007264">
    <property type="term" value="P:small GTPase-mediated signal transduction"/>
    <property type="evidence" value="ECO:0007669"/>
    <property type="project" value="InterPro"/>
</dbReference>
<dbReference type="EMBL" id="MCGR01000011">
    <property type="protein sequence ID" value="ORY88217.1"/>
    <property type="molecule type" value="Genomic_DNA"/>
</dbReference>
<dbReference type="SUPFAM" id="SSF55729">
    <property type="entry name" value="Acyl-CoA N-acyltransferases (Nat)"/>
    <property type="match status" value="1"/>
</dbReference>
<feature type="region of interest" description="Disordered" evidence="6">
    <location>
        <begin position="285"/>
        <end position="308"/>
    </location>
</feature>
<evidence type="ECO:0000256" key="6">
    <source>
        <dbReference type="SAM" id="MobiDB-lite"/>
    </source>
</evidence>
<dbReference type="CDD" id="cd04301">
    <property type="entry name" value="NAT_SF"/>
    <property type="match status" value="1"/>
</dbReference>
<evidence type="ECO:0000313" key="8">
    <source>
        <dbReference type="EMBL" id="ORY88217.1"/>
    </source>
</evidence>
<dbReference type="InterPro" id="IPR011057">
    <property type="entry name" value="Mss4-like_sf"/>
</dbReference>
<keyword evidence="2" id="KW-0344">Guanine-nucleotide releasing factor</keyword>
<keyword evidence="1" id="KW-0813">Transport</keyword>
<dbReference type="InParanoid" id="A0A1Y2G008"/>
<evidence type="ECO:0000256" key="3">
    <source>
        <dbReference type="ARBA" id="ARBA00022679"/>
    </source>
</evidence>
<proteinExistence type="predicted"/>
<dbReference type="Proteomes" id="UP000193467">
    <property type="component" value="Unassembled WGS sequence"/>
</dbReference>
<dbReference type="PANTHER" id="PTHR10908">
    <property type="entry name" value="SEROTONIN N-ACETYLTRANSFERASE"/>
    <property type="match status" value="1"/>
</dbReference>
<protein>
    <submittedName>
        <fullName evidence="8">Mss4-like protein</fullName>
    </submittedName>
</protein>
<dbReference type="PROSITE" id="PS51186">
    <property type="entry name" value="GNAT"/>
    <property type="match status" value="1"/>
</dbReference>
<dbReference type="InterPro" id="IPR000182">
    <property type="entry name" value="GNAT_dom"/>
</dbReference>
<evidence type="ECO:0000256" key="1">
    <source>
        <dbReference type="ARBA" id="ARBA00022448"/>
    </source>
</evidence>
<evidence type="ECO:0000256" key="2">
    <source>
        <dbReference type="ARBA" id="ARBA00022658"/>
    </source>
</evidence>
<dbReference type="Pfam" id="PF13673">
    <property type="entry name" value="Acetyltransf_10"/>
    <property type="match status" value="1"/>
</dbReference>
<dbReference type="AlphaFoldDB" id="A0A1Y2G008"/>
<feature type="domain" description="N-acetyltransferase" evidence="7">
    <location>
        <begin position="1"/>
        <end position="161"/>
    </location>
</feature>
<evidence type="ECO:0000259" key="7">
    <source>
        <dbReference type="PROSITE" id="PS51186"/>
    </source>
</evidence>
<organism evidence="8 9">
    <name type="scientific">Leucosporidium creatinivorum</name>
    <dbReference type="NCBI Taxonomy" id="106004"/>
    <lineage>
        <taxon>Eukaryota</taxon>
        <taxon>Fungi</taxon>
        <taxon>Dikarya</taxon>
        <taxon>Basidiomycota</taxon>
        <taxon>Pucciniomycotina</taxon>
        <taxon>Microbotryomycetes</taxon>
        <taxon>Leucosporidiales</taxon>
        <taxon>Leucosporidium</taxon>
    </lineage>
</organism>
<keyword evidence="5" id="KW-0012">Acyltransferase</keyword>
<dbReference type="InterPro" id="IPR016181">
    <property type="entry name" value="Acyl_CoA_acyltransferase"/>
</dbReference>
<dbReference type="GO" id="GO:0008080">
    <property type="term" value="F:N-acetyltransferase activity"/>
    <property type="evidence" value="ECO:0007669"/>
    <property type="project" value="UniProtKB-ARBA"/>
</dbReference>
<dbReference type="STRING" id="106004.A0A1Y2G008"/>
<keyword evidence="9" id="KW-1185">Reference proteome</keyword>
<evidence type="ECO:0000313" key="9">
    <source>
        <dbReference type="Proteomes" id="UP000193467"/>
    </source>
</evidence>
<dbReference type="GO" id="GO:0015031">
    <property type="term" value="P:protein transport"/>
    <property type="evidence" value="ECO:0007669"/>
    <property type="project" value="UniProtKB-KW"/>
</dbReference>
<comment type="caution">
    <text evidence="8">The sequence shown here is derived from an EMBL/GenBank/DDBJ whole genome shotgun (WGS) entry which is preliminary data.</text>
</comment>
<dbReference type="PANTHER" id="PTHR10908:SF0">
    <property type="entry name" value="SEROTONIN N-ACETYLTRANSFERASE"/>
    <property type="match status" value="1"/>
</dbReference>
<dbReference type="Gene3D" id="2.170.150.10">
    <property type="entry name" value="Metal Binding Protein, Guanine Nucleotide Exchange Factor, Chain A"/>
    <property type="match status" value="1"/>
</dbReference>
<dbReference type="SUPFAM" id="SSF51316">
    <property type="entry name" value="Mss4-like"/>
    <property type="match status" value="1"/>
</dbReference>
<dbReference type="InterPro" id="IPR007515">
    <property type="entry name" value="Mss4"/>
</dbReference>
<sequence length="370" mass="40110">MDYRLVTAADLPAAHQLEVASFPADEAASLEGMQMRQSQAPQLFLGSWDPSTSQLVAFANATLSSSRTLTHEAMEQHDPTGSYVNIHSVVVAASHRRKGIAQALLHEYFVRIKQQEGVKGVVLISKQNLVPMYQKAGFVLRGPSEVVHGQDPWFELGIDFDGAQEAISEKQAVAVEEEEEDEGDIRNPGKKLSSSKVGGIEGVVDKETGLNSADLFCPRAECRCLLLRKGAGKWVRGHKSDFELTSFPFRSQLPALPHLVGSAPSPSTSHGYWSIPSPLTFENIGFSRNAAPPQPSSSGSLVPSSAPTPTPAAATIKYLICADCDHGPLGWHDTEGRDLGVEVADENEGVGSVRKGREFLLDVERVRYRL</sequence>
<name>A0A1Y2G008_9BASI</name>
<dbReference type="InterPro" id="IPR051635">
    <property type="entry name" value="SNAT-like"/>
</dbReference>
<dbReference type="OrthoDB" id="30840at2759"/>
<reference evidence="8 9" key="1">
    <citation type="submission" date="2016-07" db="EMBL/GenBank/DDBJ databases">
        <title>Pervasive Adenine N6-methylation of Active Genes in Fungi.</title>
        <authorList>
            <consortium name="DOE Joint Genome Institute"/>
            <person name="Mondo S.J."/>
            <person name="Dannebaum R.O."/>
            <person name="Kuo R.C."/>
            <person name="Labutti K."/>
            <person name="Haridas S."/>
            <person name="Kuo A."/>
            <person name="Salamov A."/>
            <person name="Ahrendt S.R."/>
            <person name="Lipzen A."/>
            <person name="Sullivan W."/>
            <person name="Andreopoulos W.B."/>
            <person name="Clum A."/>
            <person name="Lindquist E."/>
            <person name="Daum C."/>
            <person name="Ramamoorthy G.K."/>
            <person name="Gryganskyi A."/>
            <person name="Culley D."/>
            <person name="Magnuson J.K."/>
            <person name="James T.Y."/>
            <person name="O'Malley M.A."/>
            <person name="Stajich J.E."/>
            <person name="Spatafora J.W."/>
            <person name="Visel A."/>
            <person name="Grigoriev I.V."/>
        </authorList>
    </citation>
    <scope>NUCLEOTIDE SEQUENCE [LARGE SCALE GENOMIC DNA]</scope>
    <source>
        <strain evidence="8 9">62-1032</strain>
    </source>
</reference>
<keyword evidence="4" id="KW-0653">Protein transport</keyword>
<dbReference type="InterPro" id="IPR011323">
    <property type="entry name" value="Mss4/transl-control_tumour"/>
</dbReference>
<dbReference type="Pfam" id="PF04421">
    <property type="entry name" value="Mss4"/>
    <property type="match status" value="1"/>
</dbReference>
<dbReference type="PROSITE" id="PS51796">
    <property type="entry name" value="MSS4"/>
    <property type="match status" value="1"/>
</dbReference>